<keyword evidence="2" id="KW-0805">Transcription regulation</keyword>
<evidence type="ECO:0000256" key="2">
    <source>
        <dbReference type="ARBA" id="ARBA00023015"/>
    </source>
</evidence>
<dbReference type="InterPro" id="IPR006645">
    <property type="entry name" value="NGN-like_dom"/>
</dbReference>
<dbReference type="InterPro" id="IPR008991">
    <property type="entry name" value="Translation_prot_SH3-like_sf"/>
</dbReference>
<dbReference type="InterPro" id="IPR043425">
    <property type="entry name" value="NusG-like"/>
</dbReference>
<evidence type="ECO:0000313" key="6">
    <source>
        <dbReference type="Proteomes" id="UP000270046"/>
    </source>
</evidence>
<accession>A0A494VMA7</accession>
<dbReference type="PANTHER" id="PTHR30265">
    <property type="entry name" value="RHO-INTERACTING TRANSCRIPTION TERMINATION FACTOR NUSG"/>
    <property type="match status" value="1"/>
</dbReference>
<dbReference type="Proteomes" id="UP000270046">
    <property type="component" value="Chromosome"/>
</dbReference>
<dbReference type="Pfam" id="PF02357">
    <property type="entry name" value="NusG"/>
    <property type="match status" value="1"/>
</dbReference>
<reference evidence="5 6" key="1">
    <citation type="submission" date="2018-10" db="EMBL/GenBank/DDBJ databases">
        <title>Genome sequencing of Mucilaginibacter sp. HYN0043.</title>
        <authorList>
            <person name="Kim M."/>
            <person name="Yi H."/>
        </authorList>
    </citation>
    <scope>NUCLEOTIDE SEQUENCE [LARGE SCALE GENOMIC DNA]</scope>
    <source>
        <strain evidence="5 6">HYN0043</strain>
    </source>
</reference>
<name>A0A494VMA7_9SPHI</name>
<dbReference type="Gene3D" id="3.30.70.940">
    <property type="entry name" value="NusG, N-terminal domain"/>
    <property type="match status" value="1"/>
</dbReference>
<evidence type="ECO:0000313" key="5">
    <source>
        <dbReference type="EMBL" id="AYL95249.1"/>
    </source>
</evidence>
<feature type="domain" description="NusG-like N-terminal" evidence="4">
    <location>
        <begin position="7"/>
        <end position="104"/>
    </location>
</feature>
<dbReference type="RefSeq" id="WP_119408952.1">
    <property type="nucleotide sequence ID" value="NZ_CP032869.1"/>
</dbReference>
<dbReference type="InterPro" id="IPR036735">
    <property type="entry name" value="NGN_dom_sf"/>
</dbReference>
<dbReference type="SUPFAM" id="SSF82679">
    <property type="entry name" value="N-utilization substance G protein NusG, N-terminal domain"/>
    <property type="match status" value="1"/>
</dbReference>
<dbReference type="SUPFAM" id="SSF50104">
    <property type="entry name" value="Translation proteins SH3-like domain"/>
    <property type="match status" value="1"/>
</dbReference>
<gene>
    <name evidence="5" type="ORF">HYN43_008060</name>
</gene>
<dbReference type="GO" id="GO:0031564">
    <property type="term" value="P:transcription antitermination"/>
    <property type="evidence" value="ECO:0007669"/>
    <property type="project" value="UniProtKB-KW"/>
</dbReference>
<evidence type="ECO:0000259" key="4">
    <source>
        <dbReference type="SMART" id="SM00738"/>
    </source>
</evidence>
<organism evidence="5 6">
    <name type="scientific">Mucilaginibacter celer</name>
    <dbReference type="NCBI Taxonomy" id="2305508"/>
    <lineage>
        <taxon>Bacteria</taxon>
        <taxon>Pseudomonadati</taxon>
        <taxon>Bacteroidota</taxon>
        <taxon>Sphingobacteriia</taxon>
        <taxon>Sphingobacteriales</taxon>
        <taxon>Sphingobacteriaceae</taxon>
        <taxon>Mucilaginibacter</taxon>
    </lineage>
</organism>
<dbReference type="AlphaFoldDB" id="A0A494VMA7"/>
<keyword evidence="3" id="KW-0804">Transcription</keyword>
<protein>
    <submittedName>
        <fullName evidence="5">UpxY family transcription antiterminator</fullName>
    </submittedName>
</protein>
<dbReference type="NCBIfam" id="NF033644">
    <property type="entry name" value="antiterm_UpxY"/>
    <property type="match status" value="1"/>
</dbReference>
<dbReference type="EMBL" id="CP032869">
    <property type="protein sequence ID" value="AYL95249.1"/>
    <property type="molecule type" value="Genomic_DNA"/>
</dbReference>
<dbReference type="KEGG" id="muh:HYN43_008060"/>
<dbReference type="GO" id="GO:0006354">
    <property type="term" value="P:DNA-templated transcription elongation"/>
    <property type="evidence" value="ECO:0007669"/>
    <property type="project" value="InterPro"/>
</dbReference>
<dbReference type="OrthoDB" id="9796143at2"/>
<evidence type="ECO:0000256" key="3">
    <source>
        <dbReference type="ARBA" id="ARBA00023163"/>
    </source>
</evidence>
<keyword evidence="1" id="KW-0889">Transcription antitermination</keyword>
<dbReference type="SMART" id="SM00738">
    <property type="entry name" value="NGN"/>
    <property type="match status" value="1"/>
</dbReference>
<evidence type="ECO:0000256" key="1">
    <source>
        <dbReference type="ARBA" id="ARBA00022814"/>
    </source>
</evidence>
<dbReference type="PANTHER" id="PTHR30265:SF4">
    <property type="entry name" value="KOW MOTIF FAMILY PROTEIN, EXPRESSED"/>
    <property type="match status" value="1"/>
</dbReference>
<proteinExistence type="predicted"/>
<sequence>MITQKENKNWLVLYTRSRWEKKVDRLLKEQNIESFCPLVKTRRQWVDRAKLVDIPLFPSYLFVRIKTHEQSKIIQTSGAVNFITYCGKPAVIQDAEIERIRMITKHYPDVKTISLTGVNIGDHVTVVNGPLINKMGEIISVKGQSVVMVIKNINCALTIKTDHSRICLAE</sequence>
<keyword evidence="6" id="KW-1185">Reference proteome</keyword>